<dbReference type="EMBL" id="KE504123">
    <property type="protein sequence ID" value="EPT05425.1"/>
    <property type="molecule type" value="Genomic_DNA"/>
</dbReference>
<evidence type="ECO:0000313" key="1">
    <source>
        <dbReference type="EMBL" id="EPT05425.1"/>
    </source>
</evidence>
<dbReference type="OrthoDB" id="2799639at2759"/>
<gene>
    <name evidence="1" type="ORF">FOMPIDRAFT_1044760</name>
</gene>
<protein>
    <submittedName>
        <fullName evidence="1">Uncharacterized protein</fullName>
    </submittedName>
</protein>
<proteinExistence type="predicted"/>
<sequence length="238" mass="26358">MNNKKGAFDFKFMIALMRLSFKCASLYNWSDVNISALWRTHFESKEDAPSYRTLRSWYSRGTKLARLAEGGSVYMLLWLAHADLRAPFVEADGTLAGDIANALRCPEHDSSTGSLVRDNIIPTIAYLSERCPIRLGDILPNDIISALGVSPSRLCCALDASDRLFSALPSNSFRSLPRSADAWESVNTVALAQQQEATHELTPLTPPTPQDIYDTYNTYRVSHSAHSSHFSIGVVRTG</sequence>
<accession>S8G5B5</accession>
<dbReference type="AlphaFoldDB" id="S8G5B5"/>
<reference evidence="1 2" key="1">
    <citation type="journal article" date="2012" name="Science">
        <title>The Paleozoic origin of enzymatic lignin decomposition reconstructed from 31 fungal genomes.</title>
        <authorList>
            <person name="Floudas D."/>
            <person name="Binder M."/>
            <person name="Riley R."/>
            <person name="Barry K."/>
            <person name="Blanchette R.A."/>
            <person name="Henrissat B."/>
            <person name="Martinez A.T."/>
            <person name="Otillar R."/>
            <person name="Spatafora J.W."/>
            <person name="Yadav J.S."/>
            <person name="Aerts A."/>
            <person name="Benoit I."/>
            <person name="Boyd A."/>
            <person name="Carlson A."/>
            <person name="Copeland A."/>
            <person name="Coutinho P.M."/>
            <person name="de Vries R.P."/>
            <person name="Ferreira P."/>
            <person name="Findley K."/>
            <person name="Foster B."/>
            <person name="Gaskell J."/>
            <person name="Glotzer D."/>
            <person name="Gorecki P."/>
            <person name="Heitman J."/>
            <person name="Hesse C."/>
            <person name="Hori C."/>
            <person name="Igarashi K."/>
            <person name="Jurgens J.A."/>
            <person name="Kallen N."/>
            <person name="Kersten P."/>
            <person name="Kohler A."/>
            <person name="Kuees U."/>
            <person name="Kumar T.K.A."/>
            <person name="Kuo A."/>
            <person name="LaButti K."/>
            <person name="Larrondo L.F."/>
            <person name="Lindquist E."/>
            <person name="Ling A."/>
            <person name="Lombard V."/>
            <person name="Lucas S."/>
            <person name="Lundell T."/>
            <person name="Martin R."/>
            <person name="McLaughlin D.J."/>
            <person name="Morgenstern I."/>
            <person name="Morin E."/>
            <person name="Murat C."/>
            <person name="Nagy L.G."/>
            <person name="Nolan M."/>
            <person name="Ohm R.A."/>
            <person name="Patyshakuliyeva A."/>
            <person name="Rokas A."/>
            <person name="Ruiz-Duenas F.J."/>
            <person name="Sabat G."/>
            <person name="Salamov A."/>
            <person name="Samejima M."/>
            <person name="Schmutz J."/>
            <person name="Slot J.C."/>
            <person name="St John F."/>
            <person name="Stenlid J."/>
            <person name="Sun H."/>
            <person name="Sun S."/>
            <person name="Syed K."/>
            <person name="Tsang A."/>
            <person name="Wiebenga A."/>
            <person name="Young D."/>
            <person name="Pisabarro A."/>
            <person name="Eastwood D.C."/>
            <person name="Martin F."/>
            <person name="Cullen D."/>
            <person name="Grigoriev I.V."/>
            <person name="Hibbett D.S."/>
        </authorList>
    </citation>
    <scope>NUCLEOTIDE SEQUENCE</scope>
    <source>
        <strain evidence="2">FP-58527</strain>
    </source>
</reference>
<dbReference type="InParanoid" id="S8G5B5"/>
<dbReference type="Proteomes" id="UP000015241">
    <property type="component" value="Unassembled WGS sequence"/>
</dbReference>
<name>S8G5B5_FOMSC</name>
<evidence type="ECO:0000313" key="2">
    <source>
        <dbReference type="Proteomes" id="UP000015241"/>
    </source>
</evidence>
<keyword evidence="2" id="KW-1185">Reference proteome</keyword>
<organism evidence="1 2">
    <name type="scientific">Fomitopsis schrenkii</name>
    <name type="common">Brown rot fungus</name>
    <dbReference type="NCBI Taxonomy" id="2126942"/>
    <lineage>
        <taxon>Eukaryota</taxon>
        <taxon>Fungi</taxon>
        <taxon>Dikarya</taxon>
        <taxon>Basidiomycota</taxon>
        <taxon>Agaricomycotina</taxon>
        <taxon>Agaricomycetes</taxon>
        <taxon>Polyporales</taxon>
        <taxon>Fomitopsis</taxon>
    </lineage>
</organism>
<dbReference type="HOGENOM" id="CLU_1165833_0_0_1"/>